<dbReference type="SUPFAM" id="SSF82784">
    <property type="entry name" value="OsmC-like"/>
    <property type="match status" value="1"/>
</dbReference>
<dbReference type="Pfam" id="PF02566">
    <property type="entry name" value="OsmC"/>
    <property type="match status" value="1"/>
</dbReference>
<dbReference type="AlphaFoldDB" id="A0A2P2E570"/>
<accession>A0A2P2E570</accession>
<keyword evidence="2" id="KW-1185">Reference proteome</keyword>
<dbReference type="InterPro" id="IPR036102">
    <property type="entry name" value="OsmC/Ohrsf"/>
</dbReference>
<sequence>MKIRLERKEKPFVLEATNETGNSILLDASPEIGGRNAGTRPMELLIMGLAGCTSIDVLMILGKQKVDLKDYQVEIDASREKVGQASLFKEIHIKFKMFGEVTEEQAKNAINLSLEKYCSVAKTLEKTATITYELTIQND</sequence>
<dbReference type="Proteomes" id="UP000245133">
    <property type="component" value="Unassembled WGS sequence"/>
</dbReference>
<dbReference type="InterPro" id="IPR003718">
    <property type="entry name" value="OsmC/Ohr_fam"/>
</dbReference>
<dbReference type="PANTHER" id="PTHR34352:SF1">
    <property type="entry name" value="PROTEIN YHFA"/>
    <property type="match status" value="1"/>
</dbReference>
<proteinExistence type="predicted"/>
<name>A0A2P2E570_9LEPT</name>
<reference evidence="1 2" key="1">
    <citation type="submission" date="2018-02" db="EMBL/GenBank/DDBJ databases">
        <title>Novel Leptospira species isolated from soil and water in Japan.</title>
        <authorList>
            <person name="Nakao R."/>
            <person name="Masuzawa T."/>
        </authorList>
    </citation>
    <scope>NUCLEOTIDE SEQUENCE [LARGE SCALE GENOMIC DNA]</scope>
    <source>
        <strain evidence="1 2">YH101</strain>
    </source>
</reference>
<dbReference type="EMBL" id="BFBB01000009">
    <property type="protein sequence ID" value="GBF52017.1"/>
    <property type="molecule type" value="Genomic_DNA"/>
</dbReference>
<dbReference type="InterPro" id="IPR015946">
    <property type="entry name" value="KH_dom-like_a/b"/>
</dbReference>
<evidence type="ECO:0000313" key="2">
    <source>
        <dbReference type="Proteomes" id="UP000245133"/>
    </source>
</evidence>
<protein>
    <submittedName>
        <fullName evidence="1">Redox protein, regulator of disulfide bond formation</fullName>
    </submittedName>
</protein>
<dbReference type="OrthoDB" id="9804010at2"/>
<dbReference type="Gene3D" id="3.30.300.20">
    <property type="match status" value="1"/>
</dbReference>
<organism evidence="1 2">
    <name type="scientific">Leptospira ryugenii</name>
    <dbReference type="NCBI Taxonomy" id="1917863"/>
    <lineage>
        <taxon>Bacteria</taxon>
        <taxon>Pseudomonadati</taxon>
        <taxon>Spirochaetota</taxon>
        <taxon>Spirochaetia</taxon>
        <taxon>Leptospirales</taxon>
        <taxon>Leptospiraceae</taxon>
        <taxon>Leptospira</taxon>
    </lineage>
</organism>
<gene>
    <name evidence="1" type="ORF">LPTSP4_35550</name>
</gene>
<dbReference type="PANTHER" id="PTHR34352">
    <property type="entry name" value="PROTEIN YHFA"/>
    <property type="match status" value="1"/>
</dbReference>
<comment type="caution">
    <text evidence="1">The sequence shown here is derived from an EMBL/GenBank/DDBJ whole genome shotgun (WGS) entry which is preliminary data.</text>
</comment>
<evidence type="ECO:0000313" key="1">
    <source>
        <dbReference type="EMBL" id="GBF52017.1"/>
    </source>
</evidence>
<dbReference type="RefSeq" id="WP_108978396.1">
    <property type="nucleotide sequence ID" value="NZ_BFBB01000009.1"/>
</dbReference>